<sequence length="561" mass="62265">MAQSGIQPLPADVFHLLTEVLAANNEFGTLYNCIVSSKLIANAGGVNALYRISHESVVKEGGIESSFADQKVMTMKWSLMWRTILLSALEKTMYPYCRHLRMLDLRNLSSLMEHFFDSKNKDKIQKTFFAGDIARFRIVYGKDKGPRLAGRIDVKQTVLAIGDEIIQQSPMIEGLSEPSGSSIVASVLPTWTARLSHLRELELWDGKMLENEDLRRLINKKCPKLDKLGIFLSTDPDSDQNLAAFITGMTENTLVKFQNISNSKIGGQTLLALNNHGKSLKQLTLHLDHDGVLALGFLRGCTSLNKLEIGSSGHDINLKETENEVFLEMIEWLKFCDLLHTVSISNIASAPDLLLPVLLNSNVQLETLHINARDNAMYTVKDHHDFHHALATQRTLRDLYISADPDPLESRDDIDTLMTTFCSLTNLRKLGLSCISDYFSDEHLKKLAQSLPHLTDLSIGGYGITDGVLSSIAGLKNLESLAFSGITTFTTGGLLTFIASLDDSIKKLAVSVEMADPDTMISTEDQDLIRATLASKVMEGTFEYQPLRDPNVPEFDQSDSE</sequence>
<gene>
    <name evidence="1" type="ORF">R9X50_00564800</name>
</gene>
<dbReference type="Gene3D" id="3.80.10.10">
    <property type="entry name" value="Ribonuclease Inhibitor"/>
    <property type="match status" value="2"/>
</dbReference>
<accession>A0AAQ3M8C7</accession>
<evidence type="ECO:0000313" key="2">
    <source>
        <dbReference type="Proteomes" id="UP001303373"/>
    </source>
</evidence>
<name>A0AAQ3M8C7_9PEZI</name>
<organism evidence="1 2">
    <name type="scientific">Acrodontium crateriforme</name>
    <dbReference type="NCBI Taxonomy" id="150365"/>
    <lineage>
        <taxon>Eukaryota</taxon>
        <taxon>Fungi</taxon>
        <taxon>Dikarya</taxon>
        <taxon>Ascomycota</taxon>
        <taxon>Pezizomycotina</taxon>
        <taxon>Dothideomycetes</taxon>
        <taxon>Dothideomycetidae</taxon>
        <taxon>Mycosphaerellales</taxon>
        <taxon>Teratosphaeriaceae</taxon>
        <taxon>Acrodontium</taxon>
    </lineage>
</organism>
<dbReference type="Proteomes" id="UP001303373">
    <property type="component" value="Chromosome 9"/>
</dbReference>
<dbReference type="InterPro" id="IPR032675">
    <property type="entry name" value="LRR_dom_sf"/>
</dbReference>
<evidence type="ECO:0000313" key="1">
    <source>
        <dbReference type="EMBL" id="WPH02780.1"/>
    </source>
</evidence>
<dbReference type="GO" id="GO:0031146">
    <property type="term" value="P:SCF-dependent proteasomal ubiquitin-dependent protein catabolic process"/>
    <property type="evidence" value="ECO:0007669"/>
    <property type="project" value="TreeGrafter"/>
</dbReference>
<protein>
    <recommendedName>
        <fullName evidence="3">RNI-like protein</fullName>
    </recommendedName>
</protein>
<reference evidence="1 2" key="1">
    <citation type="submission" date="2023-11" db="EMBL/GenBank/DDBJ databases">
        <title>An acidophilic fungus is an integral part of prey digestion in a carnivorous sundew plant.</title>
        <authorList>
            <person name="Tsai I.J."/>
        </authorList>
    </citation>
    <scope>NUCLEOTIDE SEQUENCE [LARGE SCALE GENOMIC DNA]</scope>
    <source>
        <strain evidence="1">169a</strain>
    </source>
</reference>
<dbReference type="EMBL" id="CP138588">
    <property type="protein sequence ID" value="WPH02780.1"/>
    <property type="molecule type" value="Genomic_DNA"/>
</dbReference>
<dbReference type="GO" id="GO:0019005">
    <property type="term" value="C:SCF ubiquitin ligase complex"/>
    <property type="evidence" value="ECO:0007669"/>
    <property type="project" value="TreeGrafter"/>
</dbReference>
<dbReference type="SUPFAM" id="SSF52047">
    <property type="entry name" value="RNI-like"/>
    <property type="match status" value="1"/>
</dbReference>
<proteinExistence type="predicted"/>
<dbReference type="PANTHER" id="PTHR13318">
    <property type="entry name" value="PARTNER OF PAIRED, ISOFORM B-RELATED"/>
    <property type="match status" value="1"/>
</dbReference>
<keyword evidence="2" id="KW-1185">Reference proteome</keyword>
<dbReference type="AlphaFoldDB" id="A0AAQ3M8C7"/>
<evidence type="ECO:0008006" key="3">
    <source>
        <dbReference type="Google" id="ProtNLM"/>
    </source>
</evidence>